<feature type="domain" description="Kinesin motor" evidence="2">
    <location>
        <begin position="90"/>
        <end position="291"/>
    </location>
</feature>
<dbReference type="EMBL" id="CP126657">
    <property type="protein sequence ID" value="WJZ96733.1"/>
    <property type="molecule type" value="Genomic_DNA"/>
</dbReference>
<name>A0ABY9CMG1_VITVI</name>
<keyword evidence="4" id="KW-1185">Reference proteome</keyword>
<keyword evidence="1" id="KW-0505">Motor protein</keyword>
<evidence type="ECO:0000256" key="1">
    <source>
        <dbReference type="ARBA" id="ARBA00023175"/>
    </source>
</evidence>
<dbReference type="PANTHER" id="PTHR11851:SF203">
    <property type="entry name" value="MITOCHONDRIAL-PROCESSING PEPTIDASE SUBUNIT ALPHA-1, MITOCHONDRIAL-RELATED"/>
    <property type="match status" value="1"/>
</dbReference>
<dbReference type="SUPFAM" id="SSF54001">
    <property type="entry name" value="Cysteine proteinases"/>
    <property type="match status" value="1"/>
</dbReference>
<dbReference type="InterPro" id="IPR007863">
    <property type="entry name" value="Peptidase_M16_C"/>
</dbReference>
<evidence type="ECO:0000313" key="3">
    <source>
        <dbReference type="EMBL" id="WJZ96733.1"/>
    </source>
</evidence>
<dbReference type="Pfam" id="PF05193">
    <property type="entry name" value="Peptidase_M16_C"/>
    <property type="match status" value="1"/>
</dbReference>
<protein>
    <recommendedName>
        <fullName evidence="2">Kinesin motor domain-containing protein</fullName>
    </recommendedName>
</protein>
<dbReference type="InterPro" id="IPR011249">
    <property type="entry name" value="Metalloenz_LuxS/M16"/>
</dbReference>
<dbReference type="InterPro" id="IPR001752">
    <property type="entry name" value="Kinesin_motor_dom"/>
</dbReference>
<dbReference type="InterPro" id="IPR036961">
    <property type="entry name" value="Kinesin_motor_dom_sf"/>
</dbReference>
<dbReference type="InterPro" id="IPR027417">
    <property type="entry name" value="P-loop_NTPase"/>
</dbReference>
<evidence type="ECO:0000313" key="4">
    <source>
        <dbReference type="Proteomes" id="UP001227230"/>
    </source>
</evidence>
<dbReference type="SUPFAM" id="SSF63411">
    <property type="entry name" value="LuxS/MPP-like metallohydrolase"/>
    <property type="match status" value="1"/>
</dbReference>
<sequence>MEPETNVDHDTNVDAENSDTPYRIVAPEYELQPSVPINVVSDGEEQPEGNVVPKNRNVWRRRVRRMAPNLLSPYISQPQTKQFAIKIDLKQAATLVVDAYCRLLQYEHEPKSKLFLSPYIAEMVIHSQAKHLVREAVIGRFEPHLYQIDIPYVNVNEVFLPVLIKNHWTLYVYDLENRRIQLLDSRPSRKKTMLSGVQQNLADSEIVDKSKVNGDRLKEEQHINRSIFVLGDVISALAQKSPHVPYRNRGQAKTLIFVHISPEPAANGETISTFKFAERFPTVELGAARVNKDSADVKELKEQIGTQKAALARKEENQRTCNILFPTVLKDREQKPENYTAPRMVLAASGIEHEEFLSIAEPLVSDLPSVPRPEEPKFVYVGGDYRCQAYSGITHLVLAFEVPGGWHNEKEAITLTVLQILMGGGGSFSTGGPGKGMHSRLYLRVLNEYQQLQSFSAFNNIFNNTRIFGIYASTGSDFVAKAIDIAVGELLSIVSPGQVDQVQLTRAKEATKSAVLMNLESRMIASEDIGRQILTYGERKPLEHFLKAVDEIKALTFLVYSTAKWVI</sequence>
<dbReference type="InterPro" id="IPR050361">
    <property type="entry name" value="MPP/UQCRC_Complex"/>
</dbReference>
<gene>
    <name evidence="3" type="ORF">VitviT2T_015387</name>
</gene>
<dbReference type="Gene3D" id="3.40.850.10">
    <property type="entry name" value="Kinesin motor domain"/>
    <property type="match status" value="1"/>
</dbReference>
<dbReference type="InterPro" id="IPR038765">
    <property type="entry name" value="Papain-like_cys_pep_sf"/>
</dbReference>
<reference evidence="3 4" key="1">
    <citation type="journal article" date="2023" name="Hortic Res">
        <title>The complete reference genome for grapevine (Vitis vinifera L.) genetics and breeding.</title>
        <authorList>
            <person name="Shi X."/>
            <person name="Cao S."/>
            <person name="Wang X."/>
            <person name="Huang S."/>
            <person name="Wang Y."/>
            <person name="Liu Z."/>
            <person name="Liu W."/>
            <person name="Leng X."/>
            <person name="Peng Y."/>
            <person name="Wang N."/>
            <person name="Wang Y."/>
            <person name="Ma Z."/>
            <person name="Xu X."/>
            <person name="Zhang F."/>
            <person name="Xue H."/>
            <person name="Zhong H."/>
            <person name="Wang Y."/>
            <person name="Zhang K."/>
            <person name="Velt A."/>
            <person name="Avia K."/>
            <person name="Holtgrawe D."/>
            <person name="Grimplet J."/>
            <person name="Matus J.T."/>
            <person name="Ware D."/>
            <person name="Wu X."/>
            <person name="Wang H."/>
            <person name="Liu C."/>
            <person name="Fang Y."/>
            <person name="Rustenholz C."/>
            <person name="Cheng Z."/>
            <person name="Xiao H."/>
            <person name="Zhou Y."/>
        </authorList>
    </citation>
    <scope>NUCLEOTIDE SEQUENCE [LARGE SCALE GENOMIC DNA]</scope>
    <source>
        <strain evidence="4">cv. Pinot noir / PN40024</strain>
        <tissue evidence="3">Leaf</tissue>
    </source>
</reference>
<evidence type="ECO:0000259" key="2">
    <source>
        <dbReference type="SMART" id="SM00129"/>
    </source>
</evidence>
<proteinExistence type="predicted"/>
<dbReference type="SUPFAM" id="SSF52540">
    <property type="entry name" value="P-loop containing nucleoside triphosphate hydrolases"/>
    <property type="match status" value="1"/>
</dbReference>
<dbReference type="Proteomes" id="UP001227230">
    <property type="component" value="Chromosome 10"/>
</dbReference>
<dbReference type="Gene3D" id="3.30.830.10">
    <property type="entry name" value="Metalloenzyme, LuxS/M16 peptidase-like"/>
    <property type="match status" value="1"/>
</dbReference>
<dbReference type="Pfam" id="PF00225">
    <property type="entry name" value="Kinesin"/>
    <property type="match status" value="1"/>
</dbReference>
<dbReference type="PANTHER" id="PTHR11851">
    <property type="entry name" value="METALLOPROTEASE"/>
    <property type="match status" value="1"/>
</dbReference>
<dbReference type="SMART" id="SM00129">
    <property type="entry name" value="KISc"/>
    <property type="match status" value="1"/>
</dbReference>
<accession>A0ABY9CMG1</accession>
<organism evidence="3 4">
    <name type="scientific">Vitis vinifera</name>
    <name type="common">Grape</name>
    <dbReference type="NCBI Taxonomy" id="29760"/>
    <lineage>
        <taxon>Eukaryota</taxon>
        <taxon>Viridiplantae</taxon>
        <taxon>Streptophyta</taxon>
        <taxon>Embryophyta</taxon>
        <taxon>Tracheophyta</taxon>
        <taxon>Spermatophyta</taxon>
        <taxon>Magnoliopsida</taxon>
        <taxon>eudicotyledons</taxon>
        <taxon>Gunneridae</taxon>
        <taxon>Pentapetalae</taxon>
        <taxon>rosids</taxon>
        <taxon>Vitales</taxon>
        <taxon>Vitaceae</taxon>
        <taxon>Viteae</taxon>
        <taxon>Vitis</taxon>
    </lineage>
</organism>